<protein>
    <recommendedName>
        <fullName evidence="4">cystathionine gamma-lyase</fullName>
        <ecNumber evidence="4">4.4.1.1</ecNumber>
    </recommendedName>
    <alternativeName>
        <fullName evidence="7">Gamma-cystathionase</fullName>
    </alternativeName>
</protein>
<sequence length="289" mass="31524">MRIGLNSINALCAIQKFILEKSSDKKHVLWECRHKVINVMSNQGFLEPKKSFATLAIHAGQDPDQWNSGAVVPPIVTSTTFKQPAPAEHTGFEYGRSGNPSRNTLEECMAALEGGKHGLAFASGLGATTVILSLLSKSDHILSSDDLYGGTNRLFRDVASSISVVLTALVTTVVDKASGSRRVMARMGIDTTFTDFTDVNKVEKEIRPNTKLIWIETPTNPILKVADIAAISKVAKKHGDITVVVDNTFLTSYLQRPLDFGADIVMYSLTKYMNGHSDVIMGAAMIKRR</sequence>
<reference evidence="9 10" key="1">
    <citation type="journal article" date="2019" name="Commun. Biol.">
        <title>The bagworm genome reveals a unique fibroin gene that provides high tensile strength.</title>
        <authorList>
            <person name="Kono N."/>
            <person name="Nakamura H."/>
            <person name="Ohtoshi R."/>
            <person name="Tomita M."/>
            <person name="Numata K."/>
            <person name="Arakawa K."/>
        </authorList>
    </citation>
    <scope>NUCLEOTIDE SEQUENCE [LARGE SCALE GENOMIC DNA]</scope>
</reference>
<dbReference type="Pfam" id="PF01053">
    <property type="entry name" value="Cys_Met_Meta_PP"/>
    <property type="match status" value="2"/>
</dbReference>
<comment type="caution">
    <text evidence="9">The sequence shown here is derived from an EMBL/GenBank/DDBJ whole genome shotgun (WGS) entry which is preliminary data.</text>
</comment>
<dbReference type="AlphaFoldDB" id="A0A4C1VIF6"/>
<dbReference type="Proteomes" id="UP000299102">
    <property type="component" value="Unassembled WGS sequence"/>
</dbReference>
<dbReference type="EC" id="4.4.1.1" evidence="4"/>
<dbReference type="InterPro" id="IPR054542">
    <property type="entry name" value="Cys_met_metab_PP"/>
</dbReference>
<proteinExistence type="inferred from homology"/>
<evidence type="ECO:0000256" key="2">
    <source>
        <dbReference type="ARBA" id="ARBA00005038"/>
    </source>
</evidence>
<dbReference type="UniPathway" id="UPA00136">
    <property type="reaction ID" value="UER00202"/>
</dbReference>
<dbReference type="GO" id="GO:0004123">
    <property type="term" value="F:cystathionine gamma-lyase activity"/>
    <property type="evidence" value="ECO:0007669"/>
    <property type="project" value="TreeGrafter"/>
</dbReference>
<dbReference type="PROSITE" id="PS00868">
    <property type="entry name" value="CYS_MET_METAB_PP"/>
    <property type="match status" value="1"/>
</dbReference>
<evidence type="ECO:0000256" key="5">
    <source>
        <dbReference type="ARBA" id="ARBA00022898"/>
    </source>
</evidence>
<keyword evidence="9" id="KW-0456">Lyase</keyword>
<dbReference type="InterPro" id="IPR000277">
    <property type="entry name" value="Cys/Met-Metab_PyrdxlP-dep_enz"/>
</dbReference>
<dbReference type="InterPro" id="IPR015421">
    <property type="entry name" value="PyrdxlP-dep_Trfase_major"/>
</dbReference>
<dbReference type="GO" id="GO:0005737">
    <property type="term" value="C:cytoplasm"/>
    <property type="evidence" value="ECO:0007669"/>
    <property type="project" value="TreeGrafter"/>
</dbReference>
<evidence type="ECO:0000256" key="3">
    <source>
        <dbReference type="ARBA" id="ARBA00009077"/>
    </source>
</evidence>
<comment type="similarity">
    <text evidence="3 8">Belongs to the trans-sulfuration enzymes family.</text>
</comment>
<evidence type="ECO:0000313" key="9">
    <source>
        <dbReference type="EMBL" id="GBP37505.1"/>
    </source>
</evidence>
<evidence type="ECO:0000256" key="1">
    <source>
        <dbReference type="ARBA" id="ARBA00001933"/>
    </source>
</evidence>
<dbReference type="GO" id="GO:0019343">
    <property type="term" value="P:cysteine biosynthetic process via cystathionine"/>
    <property type="evidence" value="ECO:0007669"/>
    <property type="project" value="TreeGrafter"/>
</dbReference>
<evidence type="ECO:0000256" key="6">
    <source>
        <dbReference type="ARBA" id="ARBA00023192"/>
    </source>
</evidence>
<dbReference type="PANTHER" id="PTHR11808">
    <property type="entry name" value="TRANS-SULFURATION ENZYME FAMILY MEMBER"/>
    <property type="match status" value="1"/>
</dbReference>
<dbReference type="GO" id="GO:0030170">
    <property type="term" value="F:pyridoxal phosphate binding"/>
    <property type="evidence" value="ECO:0007669"/>
    <property type="project" value="InterPro"/>
</dbReference>
<accession>A0A4C1VIF6</accession>
<evidence type="ECO:0000256" key="4">
    <source>
        <dbReference type="ARBA" id="ARBA00012085"/>
    </source>
</evidence>
<dbReference type="InterPro" id="IPR015424">
    <property type="entry name" value="PyrdxlP-dep_Trfase"/>
</dbReference>
<dbReference type="GO" id="GO:0019346">
    <property type="term" value="P:transsulfuration"/>
    <property type="evidence" value="ECO:0007669"/>
    <property type="project" value="InterPro"/>
</dbReference>
<name>A0A4C1VIF6_EUMVA</name>
<evidence type="ECO:0000256" key="7">
    <source>
        <dbReference type="ARBA" id="ARBA00029853"/>
    </source>
</evidence>
<keyword evidence="5 8" id="KW-0663">Pyridoxal phosphate</keyword>
<evidence type="ECO:0000313" key="10">
    <source>
        <dbReference type="Proteomes" id="UP000299102"/>
    </source>
</evidence>
<evidence type="ECO:0000256" key="8">
    <source>
        <dbReference type="RuleBase" id="RU362118"/>
    </source>
</evidence>
<dbReference type="STRING" id="151549.A0A4C1VIF6"/>
<keyword evidence="6" id="KW-0198">Cysteine biosynthesis</keyword>
<dbReference type="Gene3D" id="3.40.640.10">
    <property type="entry name" value="Type I PLP-dependent aspartate aminotransferase-like (Major domain)"/>
    <property type="match status" value="1"/>
</dbReference>
<comment type="cofactor">
    <cofactor evidence="1 8">
        <name>pyridoxal 5'-phosphate</name>
        <dbReference type="ChEBI" id="CHEBI:597326"/>
    </cofactor>
</comment>
<gene>
    <name evidence="9" type="primary">CTH</name>
    <name evidence="9" type="ORF">EVAR_79440_1</name>
</gene>
<organism evidence="9 10">
    <name type="scientific">Eumeta variegata</name>
    <name type="common">Bagworm moth</name>
    <name type="synonym">Eumeta japonica</name>
    <dbReference type="NCBI Taxonomy" id="151549"/>
    <lineage>
        <taxon>Eukaryota</taxon>
        <taxon>Metazoa</taxon>
        <taxon>Ecdysozoa</taxon>
        <taxon>Arthropoda</taxon>
        <taxon>Hexapoda</taxon>
        <taxon>Insecta</taxon>
        <taxon>Pterygota</taxon>
        <taxon>Neoptera</taxon>
        <taxon>Endopterygota</taxon>
        <taxon>Lepidoptera</taxon>
        <taxon>Glossata</taxon>
        <taxon>Ditrysia</taxon>
        <taxon>Tineoidea</taxon>
        <taxon>Psychidae</taxon>
        <taxon>Oiketicinae</taxon>
        <taxon>Eumeta</taxon>
    </lineage>
</organism>
<comment type="pathway">
    <text evidence="2">Amino-acid biosynthesis; L-cysteine biosynthesis; L-cysteine from L-homocysteine and L-serine: step 2/2.</text>
</comment>
<dbReference type="SUPFAM" id="SSF53383">
    <property type="entry name" value="PLP-dependent transferases"/>
    <property type="match status" value="1"/>
</dbReference>
<dbReference type="PANTHER" id="PTHR11808:SF15">
    <property type="entry name" value="CYSTATHIONINE GAMMA-LYASE"/>
    <property type="match status" value="1"/>
</dbReference>
<keyword evidence="6" id="KW-0028">Amino-acid biosynthesis</keyword>
<dbReference type="OrthoDB" id="3512640at2759"/>
<keyword evidence="10" id="KW-1185">Reference proteome</keyword>
<dbReference type="EMBL" id="BGZK01000334">
    <property type="protein sequence ID" value="GBP37505.1"/>
    <property type="molecule type" value="Genomic_DNA"/>
</dbReference>